<keyword evidence="1" id="KW-0472">Membrane</keyword>
<keyword evidence="1" id="KW-1133">Transmembrane helix</keyword>
<dbReference type="OrthoDB" id="7841353at2"/>
<name>A0A239HGX4_9RHOB</name>
<protein>
    <recommendedName>
        <fullName evidence="4">LemA protein</fullName>
    </recommendedName>
</protein>
<dbReference type="AlphaFoldDB" id="A0A239HGX4"/>
<evidence type="ECO:0008006" key="4">
    <source>
        <dbReference type="Google" id="ProtNLM"/>
    </source>
</evidence>
<dbReference type="EMBL" id="FZOY01000003">
    <property type="protein sequence ID" value="SNS80562.1"/>
    <property type="molecule type" value="Genomic_DNA"/>
</dbReference>
<evidence type="ECO:0000313" key="3">
    <source>
        <dbReference type="Proteomes" id="UP000198426"/>
    </source>
</evidence>
<feature type="transmembrane region" description="Helical" evidence="1">
    <location>
        <begin position="14"/>
        <end position="35"/>
    </location>
</feature>
<gene>
    <name evidence="2" type="ORF">SAMN05421757_103414</name>
</gene>
<dbReference type="RefSeq" id="WP_089232991.1">
    <property type="nucleotide sequence ID" value="NZ_FZOY01000003.1"/>
</dbReference>
<sequence length="186" mass="20426">MFGDTGSNTWLGSATFWIAVSTVAAAIFVAIQAWYARVQVVDASSARMLEQQLDICFDTFDAASRLDTELRQLAREGRHADVWPPMVMADSRDEMVRFQTRVPPLLAHLENGLMKASVLGPLDRHRAFLAQQIAGLGERLLTLNPNLAGQAETDAQVKEIFAALSDFVGAQYLVNEGCKTVAQRTS</sequence>
<proteinExistence type="predicted"/>
<keyword evidence="1" id="KW-0812">Transmembrane</keyword>
<keyword evidence="3" id="KW-1185">Reference proteome</keyword>
<evidence type="ECO:0000313" key="2">
    <source>
        <dbReference type="EMBL" id="SNS80562.1"/>
    </source>
</evidence>
<dbReference type="Proteomes" id="UP000198426">
    <property type="component" value="Unassembled WGS sequence"/>
</dbReference>
<evidence type="ECO:0000256" key="1">
    <source>
        <dbReference type="SAM" id="Phobius"/>
    </source>
</evidence>
<accession>A0A239HGX4</accession>
<reference evidence="2 3" key="1">
    <citation type="submission" date="2017-06" db="EMBL/GenBank/DDBJ databases">
        <authorList>
            <person name="Kim H.J."/>
            <person name="Triplett B.A."/>
        </authorList>
    </citation>
    <scope>NUCLEOTIDE SEQUENCE [LARGE SCALE GENOMIC DNA]</scope>
    <source>
        <strain evidence="2 3">DSM 29339</strain>
    </source>
</reference>
<organism evidence="2 3">
    <name type="scientific">Tropicimonas sediminicola</name>
    <dbReference type="NCBI Taxonomy" id="1031541"/>
    <lineage>
        <taxon>Bacteria</taxon>
        <taxon>Pseudomonadati</taxon>
        <taxon>Pseudomonadota</taxon>
        <taxon>Alphaproteobacteria</taxon>
        <taxon>Rhodobacterales</taxon>
        <taxon>Roseobacteraceae</taxon>
        <taxon>Tropicimonas</taxon>
    </lineage>
</organism>